<comment type="caution">
    <text evidence="1">The sequence shown here is derived from an EMBL/GenBank/DDBJ whole genome shotgun (WGS) entry which is preliminary data.</text>
</comment>
<keyword evidence="2" id="KW-1185">Reference proteome</keyword>
<evidence type="ECO:0000313" key="2">
    <source>
        <dbReference type="Proteomes" id="UP001150603"/>
    </source>
</evidence>
<accession>A0ACC1JE88</accession>
<gene>
    <name evidence="1" type="ORF">FBU59_001300</name>
</gene>
<reference evidence="1" key="1">
    <citation type="submission" date="2022-07" db="EMBL/GenBank/DDBJ databases">
        <title>Phylogenomic reconstructions and comparative analyses of Kickxellomycotina fungi.</title>
        <authorList>
            <person name="Reynolds N.K."/>
            <person name="Stajich J.E."/>
            <person name="Barry K."/>
            <person name="Grigoriev I.V."/>
            <person name="Crous P."/>
            <person name="Smith M.E."/>
        </authorList>
    </citation>
    <scope>NUCLEOTIDE SEQUENCE</scope>
    <source>
        <strain evidence="1">NRRL 5244</strain>
    </source>
</reference>
<dbReference type="EMBL" id="JANBPW010000548">
    <property type="protein sequence ID" value="KAJ1949095.1"/>
    <property type="molecule type" value="Genomic_DNA"/>
</dbReference>
<organism evidence="1 2">
    <name type="scientific">Linderina macrospora</name>
    <dbReference type="NCBI Taxonomy" id="4868"/>
    <lineage>
        <taxon>Eukaryota</taxon>
        <taxon>Fungi</taxon>
        <taxon>Fungi incertae sedis</taxon>
        <taxon>Zoopagomycota</taxon>
        <taxon>Kickxellomycotina</taxon>
        <taxon>Kickxellomycetes</taxon>
        <taxon>Kickxellales</taxon>
        <taxon>Kickxellaceae</taxon>
        <taxon>Linderina</taxon>
    </lineage>
</organism>
<dbReference type="Proteomes" id="UP001150603">
    <property type="component" value="Unassembled WGS sequence"/>
</dbReference>
<evidence type="ECO:0000313" key="1">
    <source>
        <dbReference type="EMBL" id="KAJ1949095.1"/>
    </source>
</evidence>
<protein>
    <submittedName>
        <fullName evidence="1">Uncharacterized protein</fullName>
    </submittedName>
</protein>
<sequence>MLHGFLVGLTGAKRILEIAQRRQGGVDEITGHKPVVFLELGENFAQAARQNFVDAGLEDYIEVIVGDANESLATLENMTFDIAFVDADKTSYRYYYDAILEKDMLSKSSLIIADNTTFTSVTTYLGAPTPVTEDAKPIDIRHRAWMHSPEISVALHEFNEYVRHDSCTEAVMLPLFTGIPLIRRIA</sequence>
<proteinExistence type="predicted"/>
<name>A0ACC1JE88_9FUNG</name>